<evidence type="ECO:0000256" key="1">
    <source>
        <dbReference type="ARBA" id="ARBA00022729"/>
    </source>
</evidence>
<keyword evidence="6" id="KW-1185">Reference proteome</keyword>
<dbReference type="RefSeq" id="WP_053656793.1">
    <property type="nucleotide sequence ID" value="NZ_CP130472.1"/>
</dbReference>
<evidence type="ECO:0000313" key="6">
    <source>
        <dbReference type="Proteomes" id="UP001235874"/>
    </source>
</evidence>
<protein>
    <recommendedName>
        <fullName evidence="4">Esterase Ig-like N-terminal domain-containing protein</fullName>
    </recommendedName>
</protein>
<name>A0AAJ6HP53_9ACTN</name>
<feature type="domain" description="Esterase Ig-like N-terminal" evidence="4">
    <location>
        <begin position="44"/>
        <end position="174"/>
    </location>
</feature>
<feature type="chain" id="PRO_5042565780" description="Esterase Ig-like N-terminal domain-containing protein" evidence="3">
    <location>
        <begin position="26"/>
        <end position="446"/>
    </location>
</feature>
<feature type="compositionally biased region" description="Basic and acidic residues" evidence="2">
    <location>
        <begin position="186"/>
        <end position="195"/>
    </location>
</feature>
<evidence type="ECO:0000256" key="2">
    <source>
        <dbReference type="SAM" id="MobiDB-lite"/>
    </source>
</evidence>
<dbReference type="PANTHER" id="PTHR43037">
    <property type="entry name" value="UNNAMED PRODUCT-RELATED"/>
    <property type="match status" value="1"/>
</dbReference>
<evidence type="ECO:0000259" key="4">
    <source>
        <dbReference type="Pfam" id="PF18435"/>
    </source>
</evidence>
<dbReference type="Gene3D" id="2.60.40.2180">
    <property type="match status" value="1"/>
</dbReference>
<dbReference type="InterPro" id="IPR041172">
    <property type="entry name" value="EstA_Ig-like_N"/>
</dbReference>
<dbReference type="SUPFAM" id="SSF53474">
    <property type="entry name" value="alpha/beta-Hydrolases"/>
    <property type="match status" value="1"/>
</dbReference>
<dbReference type="AlphaFoldDB" id="A0AAJ6HP53"/>
<dbReference type="KEGG" id="mprn:Q3V37_19715"/>
<feature type="signal peptide" evidence="3">
    <location>
        <begin position="1"/>
        <end position="25"/>
    </location>
</feature>
<evidence type="ECO:0000313" key="5">
    <source>
        <dbReference type="EMBL" id="WLS43627.1"/>
    </source>
</evidence>
<dbReference type="InterPro" id="IPR050955">
    <property type="entry name" value="Plant_Biomass_Hydrol_Est"/>
</dbReference>
<evidence type="ECO:0000256" key="3">
    <source>
        <dbReference type="SAM" id="SignalP"/>
    </source>
</evidence>
<organism evidence="5 6">
    <name type="scientific">Micromonospora profundi</name>
    <dbReference type="NCBI Taxonomy" id="1420889"/>
    <lineage>
        <taxon>Bacteria</taxon>
        <taxon>Bacillati</taxon>
        <taxon>Actinomycetota</taxon>
        <taxon>Actinomycetes</taxon>
        <taxon>Micromonosporales</taxon>
        <taxon>Micromonosporaceae</taxon>
        <taxon>Micromonospora</taxon>
    </lineage>
</organism>
<dbReference type="Gene3D" id="3.40.50.1820">
    <property type="entry name" value="alpha/beta hydrolase"/>
    <property type="match status" value="1"/>
</dbReference>
<gene>
    <name evidence="5" type="ORF">Q3V37_19715</name>
</gene>
<dbReference type="PANTHER" id="PTHR43037:SF1">
    <property type="entry name" value="BLL1128 PROTEIN"/>
    <property type="match status" value="1"/>
</dbReference>
<dbReference type="Pfam" id="PF18435">
    <property type="entry name" value="EstA_Ig_like"/>
    <property type="match status" value="1"/>
</dbReference>
<reference evidence="5 6" key="1">
    <citation type="submission" date="2023-07" db="EMBL/GenBank/DDBJ databases">
        <title>Micromonospora profundi TRM 95458 converts glycerol to a new osmotic compound.</title>
        <authorList>
            <person name="Lu D."/>
        </authorList>
    </citation>
    <scope>NUCLEOTIDE SEQUENCE [LARGE SCALE GENOMIC DNA]</scope>
    <source>
        <strain evidence="5 6">TRM95458</strain>
    </source>
</reference>
<dbReference type="EMBL" id="CP130472">
    <property type="protein sequence ID" value="WLS43627.1"/>
    <property type="molecule type" value="Genomic_DNA"/>
</dbReference>
<proteinExistence type="predicted"/>
<accession>A0AAJ6HP53</accession>
<keyword evidence="1 3" id="KW-0732">Signal</keyword>
<dbReference type="InterPro" id="IPR029058">
    <property type="entry name" value="AB_hydrolase_fold"/>
</dbReference>
<dbReference type="Proteomes" id="UP001235874">
    <property type="component" value="Chromosome"/>
</dbReference>
<sequence length="446" mass="47873">MRLRRGLVPLLAALVLTVASGTAYAATGGGTGPAHGSGDGIRSITPITTVYTYGQKVSAVAIEYGATVNPRTLDNATFTVADTTYNFRFNPIEDLPKLADRTITHTYTNDAPNTRTDQQSAPGRYVIVELDPADTGGWTVIVSKCPTFLCTVKVNPELPTRVVQRKDVHAQPGKGAGKGPVLARATPRESRPVTEKPVNKLVDEFTYGSFLSGGMVLPYHYHLPKNYQPGRTYPLMVVLPGHGMGWDGDNLGVQLAADIPATAWLQSSWTGSSEDVIVLAPQHQRVGGAAEADLLVKLLDQFVRQFPVDTRRVYATTVSYGSQLLWEAFAKRPGLFAGGLVTGGFPVNATQANAIAAGEVPVWITHGEHDHLLNVTGARNSSTLLRQAYQARGKSPEQAANLVRYTEYADSAFSLPDYHAAFGPTYEDSSILRWLLGQTKPAGAGG</sequence>
<feature type="region of interest" description="Disordered" evidence="2">
    <location>
        <begin position="167"/>
        <end position="195"/>
    </location>
</feature>